<feature type="compositionally biased region" description="Polar residues" evidence="1">
    <location>
        <begin position="42"/>
        <end position="52"/>
    </location>
</feature>
<feature type="region of interest" description="Disordered" evidence="1">
    <location>
        <begin position="1"/>
        <end position="65"/>
    </location>
</feature>
<feature type="compositionally biased region" description="Basic and acidic residues" evidence="1">
    <location>
        <begin position="53"/>
        <end position="62"/>
    </location>
</feature>
<name>A0A8S9GTW4_BRACR</name>
<comment type="caution">
    <text evidence="2">The sequence shown here is derived from an EMBL/GenBank/DDBJ whole genome shotgun (WGS) entry which is preliminary data.</text>
</comment>
<dbReference type="EMBL" id="QGKY02001925">
    <property type="protein sequence ID" value="KAF2548530.1"/>
    <property type="molecule type" value="Genomic_DNA"/>
</dbReference>
<accession>A0A8S9GTW4</accession>
<protein>
    <submittedName>
        <fullName evidence="2">Uncharacterized protein</fullName>
    </submittedName>
</protein>
<dbReference type="AlphaFoldDB" id="A0A8S9GTW4"/>
<reference evidence="2" key="1">
    <citation type="submission" date="2019-12" db="EMBL/GenBank/DDBJ databases">
        <title>Genome sequencing and annotation of Brassica cretica.</title>
        <authorList>
            <person name="Studholme D.J."/>
            <person name="Sarris P.F."/>
        </authorList>
    </citation>
    <scope>NUCLEOTIDE SEQUENCE</scope>
    <source>
        <strain evidence="2">PFS-102/07</strain>
        <tissue evidence="2">Leaf</tissue>
    </source>
</reference>
<organism evidence="2">
    <name type="scientific">Brassica cretica</name>
    <name type="common">Mustard</name>
    <dbReference type="NCBI Taxonomy" id="69181"/>
    <lineage>
        <taxon>Eukaryota</taxon>
        <taxon>Viridiplantae</taxon>
        <taxon>Streptophyta</taxon>
        <taxon>Embryophyta</taxon>
        <taxon>Tracheophyta</taxon>
        <taxon>Spermatophyta</taxon>
        <taxon>Magnoliopsida</taxon>
        <taxon>eudicotyledons</taxon>
        <taxon>Gunneridae</taxon>
        <taxon>Pentapetalae</taxon>
        <taxon>rosids</taxon>
        <taxon>malvids</taxon>
        <taxon>Brassicales</taxon>
        <taxon>Brassicaceae</taxon>
        <taxon>Brassiceae</taxon>
        <taxon>Brassica</taxon>
    </lineage>
</organism>
<proteinExistence type="predicted"/>
<evidence type="ECO:0000313" key="2">
    <source>
        <dbReference type="EMBL" id="KAF2548530.1"/>
    </source>
</evidence>
<gene>
    <name evidence="2" type="ORF">F2Q70_00021074</name>
</gene>
<evidence type="ECO:0000256" key="1">
    <source>
        <dbReference type="SAM" id="MobiDB-lite"/>
    </source>
</evidence>
<sequence>MGGTYAELIGSLEAHEKKFFPEGEEEEDSEGAFHARQPWKLQATSTERQNSVDSKKKNEEATRGVVQKAKLKNLVIKEGTNQKKENLCEKERNARKVHGKEKMNQELNHKGFNFRRIEKTDKNKASFKPMQKLGNQINEDANKTYGKEKNHELTININRFQVLETTDNTKSKINHEPGVEHNKRFSKERGSFEIGESSAAKMKTGHQYFISKHLQKPISMEIEAKQNEEMSVQEGVKKSQTKETQAVKIQSMNDCKKLSVPVSYANVVKRGFLGG</sequence>